<reference evidence="2" key="1">
    <citation type="journal article" date="2021" name="PeerJ">
        <title>Extensive microbial diversity within the chicken gut microbiome revealed by metagenomics and culture.</title>
        <authorList>
            <person name="Gilroy R."/>
            <person name="Ravi A."/>
            <person name="Getino M."/>
            <person name="Pursley I."/>
            <person name="Horton D.L."/>
            <person name="Alikhan N.F."/>
            <person name="Baker D."/>
            <person name="Gharbi K."/>
            <person name="Hall N."/>
            <person name="Watson M."/>
            <person name="Adriaenssens E.M."/>
            <person name="Foster-Nyarko E."/>
            <person name="Jarju S."/>
            <person name="Secka A."/>
            <person name="Antonio M."/>
            <person name="Oren A."/>
            <person name="Chaudhuri R.R."/>
            <person name="La Ragione R."/>
            <person name="Hildebrand F."/>
            <person name="Pallen M.J."/>
        </authorList>
    </citation>
    <scope>NUCLEOTIDE SEQUENCE</scope>
    <source>
        <strain evidence="2">USAMLcec2-132</strain>
    </source>
</reference>
<feature type="transmembrane region" description="Helical" evidence="1">
    <location>
        <begin position="21"/>
        <end position="40"/>
    </location>
</feature>
<dbReference type="PANTHER" id="PTHR36832:SF2">
    <property type="entry name" value="INTEGRAL MEMBRANE PROTEIN"/>
    <property type="match status" value="1"/>
</dbReference>
<sequence>MKKYLSFFRLRLNMGMQYRTAAAAGIVTQFVWGIMEMLALCAFYESDPSAFPMTLEAACSYVWLQQAFLALFMGWIMENEIFGAILDGNIAYELVRPIRIYPMWYARSLANRLSKAALRCVPILIVSLLIPAPYGLSAPAGPEGFFCFLFTMVLGVLVTVAFTMLIYMLSFYTLSPDGLRIVFMSLIEFCQGAVLPLPFFPNGIRQFMELLPFASMQNVPLRAYSGDLAGADLQNAVLLQIFWLAALIALGRLLERFALKKVVVQGG</sequence>
<keyword evidence="1" id="KW-0812">Transmembrane</keyword>
<comment type="caution">
    <text evidence="2">The sequence shown here is derived from an EMBL/GenBank/DDBJ whole genome shotgun (WGS) entry which is preliminary data.</text>
</comment>
<reference evidence="2" key="2">
    <citation type="submission" date="2021-04" db="EMBL/GenBank/DDBJ databases">
        <authorList>
            <person name="Gilroy R."/>
        </authorList>
    </citation>
    <scope>NUCLEOTIDE SEQUENCE</scope>
    <source>
        <strain evidence="2">USAMLcec2-132</strain>
    </source>
</reference>
<protein>
    <submittedName>
        <fullName evidence="2">ABC transporter permease</fullName>
    </submittedName>
</protein>
<evidence type="ECO:0000256" key="1">
    <source>
        <dbReference type="SAM" id="Phobius"/>
    </source>
</evidence>
<gene>
    <name evidence="2" type="ORF">H9761_13085</name>
</gene>
<dbReference type="Proteomes" id="UP000823891">
    <property type="component" value="Unassembled WGS sequence"/>
</dbReference>
<proteinExistence type="predicted"/>
<name>A0A9D2NHT7_9FIRM</name>
<feature type="transmembrane region" description="Helical" evidence="1">
    <location>
        <begin position="60"/>
        <end position="77"/>
    </location>
</feature>
<feature type="transmembrane region" description="Helical" evidence="1">
    <location>
        <begin position="181"/>
        <end position="200"/>
    </location>
</feature>
<dbReference type="PANTHER" id="PTHR36832">
    <property type="entry name" value="SLR1174 PROTEIN-RELATED"/>
    <property type="match status" value="1"/>
</dbReference>
<evidence type="ECO:0000313" key="2">
    <source>
        <dbReference type="EMBL" id="HJC24624.1"/>
    </source>
</evidence>
<dbReference type="EMBL" id="DWWS01000045">
    <property type="protein sequence ID" value="HJC24624.1"/>
    <property type="molecule type" value="Genomic_DNA"/>
</dbReference>
<keyword evidence="1" id="KW-1133">Transmembrane helix</keyword>
<feature type="transmembrane region" description="Helical" evidence="1">
    <location>
        <begin position="236"/>
        <end position="254"/>
    </location>
</feature>
<accession>A0A9D2NHT7</accession>
<dbReference type="AlphaFoldDB" id="A0A9D2NHT7"/>
<feature type="transmembrane region" description="Helical" evidence="1">
    <location>
        <begin position="148"/>
        <end position="169"/>
    </location>
</feature>
<feature type="transmembrane region" description="Helical" evidence="1">
    <location>
        <begin position="116"/>
        <end position="136"/>
    </location>
</feature>
<keyword evidence="1" id="KW-0472">Membrane</keyword>
<evidence type="ECO:0000313" key="3">
    <source>
        <dbReference type="Proteomes" id="UP000823891"/>
    </source>
</evidence>
<organism evidence="2 3">
    <name type="scientific">Candidatus Eisenbergiella merdavium</name>
    <dbReference type="NCBI Taxonomy" id="2838551"/>
    <lineage>
        <taxon>Bacteria</taxon>
        <taxon>Bacillati</taxon>
        <taxon>Bacillota</taxon>
        <taxon>Clostridia</taxon>
        <taxon>Lachnospirales</taxon>
        <taxon>Lachnospiraceae</taxon>
        <taxon>Eisenbergiella</taxon>
    </lineage>
</organism>